<dbReference type="CDD" id="cd00063">
    <property type="entry name" value="FN3"/>
    <property type="match status" value="2"/>
</dbReference>
<feature type="domain" description="Peptidase M60" evidence="4">
    <location>
        <begin position="768"/>
        <end position="1132"/>
    </location>
</feature>
<dbReference type="SUPFAM" id="SSF49265">
    <property type="entry name" value="Fibronectin type III"/>
    <property type="match status" value="1"/>
</dbReference>
<dbReference type="Gene3D" id="2.60.120.260">
    <property type="entry name" value="Galactose-binding domain-like"/>
    <property type="match status" value="2"/>
</dbReference>
<dbReference type="SMART" id="SM01276">
    <property type="entry name" value="M60-like"/>
    <property type="match status" value="1"/>
</dbReference>
<dbReference type="Pfam" id="PF13402">
    <property type="entry name" value="Peptidase_M60"/>
    <property type="match status" value="1"/>
</dbReference>
<evidence type="ECO:0000313" key="6">
    <source>
        <dbReference type="Proteomes" id="UP000260025"/>
    </source>
</evidence>
<comment type="caution">
    <text evidence="5">The sequence shown here is derived from an EMBL/GenBank/DDBJ whole genome shotgun (WGS) entry which is preliminary data.</text>
</comment>
<dbReference type="PANTHER" id="PTHR24099:SF15">
    <property type="entry name" value="E3 UBIQUITIN-PROTEIN LIGASE TRIM9"/>
    <property type="match status" value="1"/>
</dbReference>
<dbReference type="InterPro" id="IPR003961">
    <property type="entry name" value="FN3_dom"/>
</dbReference>
<evidence type="ECO:0000256" key="1">
    <source>
        <dbReference type="ARBA" id="ARBA00023295"/>
    </source>
</evidence>
<gene>
    <name evidence="5" type="ORF">DXA38_16450</name>
</gene>
<dbReference type="PROSITE" id="PS50022">
    <property type="entry name" value="FA58C_3"/>
    <property type="match status" value="1"/>
</dbReference>
<accession>A0A3E2VPA0</accession>
<dbReference type="InterPro" id="IPR013783">
    <property type="entry name" value="Ig-like_fold"/>
</dbReference>
<dbReference type="PANTHER" id="PTHR24099">
    <property type="entry name" value="E3 UBIQUITIN-PROTEIN LIGASE TRIM36-RELATED"/>
    <property type="match status" value="1"/>
</dbReference>
<dbReference type="InterPro" id="IPR036116">
    <property type="entry name" value="FN3_sf"/>
</dbReference>
<feature type="domain" description="Fibronectin type-III" evidence="3">
    <location>
        <begin position="327"/>
        <end position="415"/>
    </location>
</feature>
<dbReference type="Pfam" id="PF00041">
    <property type="entry name" value="fn3"/>
    <property type="match status" value="2"/>
</dbReference>
<organism evidence="5 6">
    <name type="scientific">Clostridium innocuum</name>
    <dbReference type="NCBI Taxonomy" id="1522"/>
    <lineage>
        <taxon>Bacteria</taxon>
        <taxon>Bacillati</taxon>
        <taxon>Bacillota</taxon>
        <taxon>Clostridia</taxon>
        <taxon>Eubacteriales</taxon>
        <taxon>Clostridiaceae</taxon>
        <taxon>Clostridium</taxon>
    </lineage>
</organism>
<proteinExistence type="predicted"/>
<dbReference type="Gene3D" id="2.60.40.10">
    <property type="entry name" value="Immunoglobulins"/>
    <property type="match status" value="2"/>
</dbReference>
<evidence type="ECO:0000259" key="4">
    <source>
        <dbReference type="PROSITE" id="PS51723"/>
    </source>
</evidence>
<dbReference type="InterPro" id="IPR042279">
    <property type="entry name" value="Pep_M60_3"/>
</dbReference>
<dbReference type="InterPro" id="IPR050617">
    <property type="entry name" value="E3_ligase_FN3/SPRY"/>
</dbReference>
<name>A0A3E2VPA0_CLOIN</name>
<dbReference type="SMART" id="SM00060">
    <property type="entry name" value="FN3"/>
    <property type="match status" value="2"/>
</dbReference>
<dbReference type="InterPro" id="IPR031161">
    <property type="entry name" value="Peptidase_M60_dom"/>
</dbReference>
<reference evidence="5 6" key="1">
    <citation type="submission" date="2018-08" db="EMBL/GenBank/DDBJ databases">
        <title>A genome reference for cultivated species of the human gut microbiota.</title>
        <authorList>
            <person name="Zou Y."/>
            <person name="Xue W."/>
            <person name="Luo G."/>
        </authorList>
    </citation>
    <scope>NUCLEOTIDE SEQUENCE [LARGE SCALE GENOMIC DNA]</scope>
    <source>
        <strain evidence="5 6">OF01-2LB</strain>
    </source>
</reference>
<dbReference type="InterPro" id="IPR008979">
    <property type="entry name" value="Galactose-bd-like_sf"/>
</dbReference>
<dbReference type="Pfam" id="PF00754">
    <property type="entry name" value="F5_F8_type_C"/>
    <property type="match status" value="1"/>
</dbReference>
<dbReference type="PROSITE" id="PS50853">
    <property type="entry name" value="FN3"/>
    <property type="match status" value="2"/>
</dbReference>
<feature type="domain" description="Fibronectin type-III" evidence="3">
    <location>
        <begin position="417"/>
        <end position="506"/>
    </location>
</feature>
<dbReference type="SUPFAM" id="SSF49785">
    <property type="entry name" value="Galactose-binding domain-like"/>
    <property type="match status" value="1"/>
</dbReference>
<keyword evidence="1" id="KW-0378">Hydrolase</keyword>
<sequence length="1661" mass="185128">MTVSFLTGKGVAERQSFLLTLKHESEEETRTAVMEATQGASKTSTVFENLSEGTYTLQVAAKGYRMYEQIFQMDGYDQSIQLYLGSAPQQSNAVQPGLLAYEASNLQIKEFIDALDQESGDTIYDINHDGKVDLADLQKLYDEGKEYKQQTSAVERRVPNSAVGVSIEEGTELVSGKLEDVLEAESVVTLKNTDGQAISTENPLQLTFDFQRSEQPIRMEGFTIQAPVESANKIADGMVLVEIEGQAEPLQIPIVNYYRSRRSASSPYVEMDAKGNLIVHLGDQIAVKRVTIKVTKTTQKQGSLVEISKVEFLNDMETRIPEPEMNIPKNLQGTVGDKKFTVSWTPERNVTGYEVRIEADGHSEVIKITVPSVTVTQFKKDKLENKKDYMVSVQSVNGDWKSGYSAPIKMTPQTSSKPAAPDDVKASGGYRSINVSWKNMKDTDSYNVFYKEEAQKSFTKISNITKAGTTLNDLKDETTYVLYVTGVNELGEGPASLMVKASTLSAKRANMPSYKLINDSHGEGKLTQHIVSAKHVVGSMVNSSLDTDAKSANGLVDDSYESYYRLEDWDDAVSYHQWQWGTTVQLDQEYTMDRFTLAAPMDTVGYGAAAIYYWDSAQNKEIQAADVRIQQKDDGQGRKYYVIKLAEPVKTNRVRFGLTTSGGVRNIMVAEIRFFQYDSLESDIQALFADDLHLTLTKGVSAEQLNTLQQRLDTKDHGEYHPDQKALQTELDTAKQLFEDQDKLNDTIAVHAGLRSNKDSGIAVGGLNAWQPLGISAYAGQELVIYVGNPGMKSGQNSSLSLIATQQHAEASGFAKTVANLKVGKNEITIPQITSTDVEKGGSLYIQYNGNKDTDQYAVRVSSGTRVLKLDLYQVKDTEERMKRIRTYVEELQSFVPNLQQQHEKAHKTEGNEQVDYTYDEKTCVLNITDIMLDQVMYSIPASQVWNAVKADSVEAGAEKLNASLKAMDDMMTLFYQHKGLTNNFKEGTAQNVKDKNHLPAQHLNIRYMKMFDGAFMYAAGNHIGIEWGSTSALVNSKPVEIDENGKKVGAGKYFGWGIAHEIGHNINQGSYAIAEITNNYFSLLAQADETNNGVRFKYEDVYQKVTSNVTGRSENVFTQLGMYWQLHLAYDRGYNYRTYADYDEIFENLFFARVDSYARNTALAPAPGGIKLTLGRDGKQNIMRLASAAAEKDLSDFFQRWGMVMDADTKAYMQQFEKETRAIYYVNDEARAYEIEHGASEGISGRDVATASVSKNDRSSVTLTLGNTAEQAEAILGYEIVRTTYEQGKQMDEVVGFTMDNEFTDQLGPMSNRSVSYKVTVVDKFLNRSAAVQVSPVKVEGDGSQVKENWTITTNMLSKDDEQKPAEGEDPCAPQLKSAAYRMIDDSRAEENTYTGASTNANPQITINMGKTTEVTALRYHRGKDDRNDITNYRIEISQDGKTFKKLKEGTFDFTNDVATVYFQNANNDPWIATYDAVYVRITALNQKNKTLVIPELDILGPTGDNIEFYDEEVTKTASIGILKEDYILQEKDETHEEQKIEKESLIFTGTYKGNPAYNVVMLYDEAGNIIGGTDAEGSLIANQVIFAPNPQDALLGEVSEGTWVYWIAPNDLKSVNLPEKVRAELYRVDNALTNEGQRLVSDTLLVNIPEILPEITLTK</sequence>
<dbReference type="Gene3D" id="1.10.390.30">
    <property type="entry name" value="Peptidase M60, enhancin-like domain 3"/>
    <property type="match status" value="1"/>
</dbReference>
<evidence type="ECO:0000313" key="5">
    <source>
        <dbReference type="EMBL" id="RGC12576.1"/>
    </source>
</evidence>
<dbReference type="GO" id="GO:0016798">
    <property type="term" value="F:hydrolase activity, acting on glycosyl bonds"/>
    <property type="evidence" value="ECO:0007669"/>
    <property type="project" value="UniProtKB-KW"/>
</dbReference>
<protein>
    <submittedName>
        <fullName evidence="5">Carbohydrate-binding protein</fullName>
    </submittedName>
</protein>
<dbReference type="PROSITE" id="PS00018">
    <property type="entry name" value="EF_HAND_1"/>
    <property type="match status" value="1"/>
</dbReference>
<dbReference type="PROSITE" id="PS51723">
    <property type="entry name" value="PEPTIDASE_M60"/>
    <property type="match status" value="1"/>
</dbReference>
<dbReference type="InterPro" id="IPR018247">
    <property type="entry name" value="EF_Hand_1_Ca_BS"/>
</dbReference>
<dbReference type="EMBL" id="QVEV01000029">
    <property type="protein sequence ID" value="RGC12576.1"/>
    <property type="molecule type" value="Genomic_DNA"/>
</dbReference>
<dbReference type="Gene3D" id="2.60.120.1250">
    <property type="entry name" value="Peptidase M60, enhancin-like domain 1"/>
    <property type="match status" value="1"/>
</dbReference>
<dbReference type="InterPro" id="IPR000421">
    <property type="entry name" value="FA58C"/>
</dbReference>
<keyword evidence="1" id="KW-0326">Glycosidase</keyword>
<dbReference type="Proteomes" id="UP000260025">
    <property type="component" value="Unassembled WGS sequence"/>
</dbReference>
<dbReference type="Gene3D" id="3.40.390.80">
    <property type="entry name" value="Peptidase M60, enhancin-like domain 2"/>
    <property type="match status" value="1"/>
</dbReference>
<dbReference type="OrthoDB" id="197688at2"/>
<feature type="domain" description="F5/8 type C" evidence="2">
    <location>
        <begin position="1346"/>
        <end position="1503"/>
    </location>
</feature>
<evidence type="ECO:0000259" key="3">
    <source>
        <dbReference type="PROSITE" id="PS50853"/>
    </source>
</evidence>
<evidence type="ECO:0000259" key="2">
    <source>
        <dbReference type="PROSITE" id="PS50022"/>
    </source>
</evidence>